<dbReference type="NCBIfam" id="TIGR01730">
    <property type="entry name" value="RND_mfp"/>
    <property type="match status" value="1"/>
</dbReference>
<sequence length="393" mass="42303">MRKKKKSGFKLSKTFKILLGILALLAIIAAAFMSVFSKNTSQATTKTYAVSEVKNGSVASSTLLTGTVKSDGEQYVYYETNKGDLVSVIPAVGDQVEEGQALVQYDSTAAQAAYDQAIRNYNKVSRQLSDLQTYGVVQSDATSLSEDGTTVADTSGQTQRSYQSQLNDLNDSLANAQDEINKTEAALNDTVVYSKVAGTVVEVNTSVNPSSTSTTGQVLVHIVSQGQQQVEGKVTEYDLANLKVDQDVKITSKVYPDKEWTGKISYISNYPEAPGTDANSSSSSSSYPFKVNFTSDAAELKQGFKVSVEVLSTANHPIVPLSALVTDKDKHYVWVYDDSKGTVTKTEVTLGSADATDQEVTGGLSQGQWIVEKPSKSFKDGQKIQTKDTKSSE</sequence>
<dbReference type="PANTHER" id="PTHR32347:SF14">
    <property type="entry name" value="EFFLUX SYSTEM COMPONENT YKNX-RELATED"/>
    <property type="match status" value="1"/>
</dbReference>
<evidence type="ECO:0000256" key="1">
    <source>
        <dbReference type="ARBA" id="ARBA00004196"/>
    </source>
</evidence>
<comment type="similarity">
    <text evidence="2">Belongs to the membrane fusion protein (MFP) (TC 8.A.1) family.</text>
</comment>
<evidence type="ECO:0000256" key="3">
    <source>
        <dbReference type="ARBA" id="ARBA00023054"/>
    </source>
</evidence>
<dbReference type="InterPro" id="IPR058637">
    <property type="entry name" value="YknX-like_C"/>
</dbReference>
<dbReference type="EMBL" id="JBEPLN010000007">
    <property type="protein sequence ID" value="MET3633979.1"/>
    <property type="molecule type" value="Genomic_DNA"/>
</dbReference>
<evidence type="ECO:0000256" key="4">
    <source>
        <dbReference type="SAM" id="Coils"/>
    </source>
</evidence>
<dbReference type="Gene3D" id="2.40.420.20">
    <property type="match status" value="1"/>
</dbReference>
<comment type="subcellular location">
    <subcellularLocation>
        <location evidence="1">Cell envelope</location>
    </subcellularLocation>
</comment>
<evidence type="ECO:0000259" key="7">
    <source>
        <dbReference type="Pfam" id="PF25990"/>
    </source>
</evidence>
<evidence type="ECO:0000313" key="8">
    <source>
        <dbReference type="EMBL" id="MET3633979.1"/>
    </source>
</evidence>
<evidence type="ECO:0000313" key="9">
    <source>
        <dbReference type="Proteomes" id="UP001549037"/>
    </source>
</evidence>
<evidence type="ECO:0000259" key="6">
    <source>
        <dbReference type="Pfam" id="PF25989"/>
    </source>
</evidence>
<reference evidence="8 9" key="1">
    <citation type="submission" date="2024-06" db="EMBL/GenBank/DDBJ databases">
        <title>Genomic Encyclopedia of Type Strains, Phase IV (KMG-IV): sequencing the most valuable type-strain genomes for metagenomic binning, comparative biology and taxonomic classification.</title>
        <authorList>
            <person name="Goeker M."/>
        </authorList>
    </citation>
    <scope>NUCLEOTIDE SEQUENCE [LARGE SCALE GENOMIC DNA]</scope>
    <source>
        <strain evidence="8 9">DSM 28302</strain>
    </source>
</reference>
<evidence type="ECO:0000256" key="2">
    <source>
        <dbReference type="ARBA" id="ARBA00009477"/>
    </source>
</evidence>
<organism evidence="8 9">
    <name type="scientific">Streptococcus porcorum</name>
    <dbReference type="NCBI Taxonomy" id="701526"/>
    <lineage>
        <taxon>Bacteria</taxon>
        <taxon>Bacillati</taxon>
        <taxon>Bacillota</taxon>
        <taxon>Bacilli</taxon>
        <taxon>Lactobacillales</taxon>
        <taxon>Streptococcaceae</taxon>
        <taxon>Streptococcus</taxon>
    </lineage>
</organism>
<dbReference type="SUPFAM" id="SSF111369">
    <property type="entry name" value="HlyD-like secretion proteins"/>
    <property type="match status" value="1"/>
</dbReference>
<dbReference type="Pfam" id="PF25990">
    <property type="entry name" value="Beta-barrel_YknX"/>
    <property type="match status" value="1"/>
</dbReference>
<dbReference type="Gene3D" id="2.40.50.100">
    <property type="match status" value="1"/>
</dbReference>
<dbReference type="Gene3D" id="2.40.30.170">
    <property type="match status" value="1"/>
</dbReference>
<dbReference type="InterPro" id="IPR050465">
    <property type="entry name" value="UPF0194_transport"/>
</dbReference>
<dbReference type="Pfam" id="PF25984">
    <property type="entry name" value="BSH_YknX"/>
    <property type="match status" value="1"/>
</dbReference>
<proteinExistence type="inferred from homology"/>
<dbReference type="PANTHER" id="PTHR32347">
    <property type="entry name" value="EFFLUX SYSTEM COMPONENT YKNX-RELATED"/>
    <property type="match status" value="1"/>
</dbReference>
<keyword evidence="3 4" id="KW-0175">Coiled coil</keyword>
<dbReference type="Gene3D" id="1.10.287.470">
    <property type="entry name" value="Helix hairpin bin"/>
    <property type="match status" value="1"/>
</dbReference>
<dbReference type="InterPro" id="IPR058636">
    <property type="entry name" value="Beta-barrel_YknX"/>
</dbReference>
<feature type="domain" description="YknX-like beta-barrel" evidence="7">
    <location>
        <begin position="229"/>
        <end position="310"/>
    </location>
</feature>
<feature type="domain" description="YknX-like barrel-sandwich hybrid" evidence="5">
    <location>
        <begin position="74"/>
        <end position="223"/>
    </location>
</feature>
<feature type="domain" description="YknX-like C-terminal permuted SH3-like" evidence="6">
    <location>
        <begin position="319"/>
        <end position="385"/>
    </location>
</feature>
<dbReference type="Proteomes" id="UP001549037">
    <property type="component" value="Unassembled WGS sequence"/>
</dbReference>
<feature type="coiled-coil region" evidence="4">
    <location>
        <begin position="159"/>
        <end position="186"/>
    </location>
</feature>
<keyword evidence="9" id="KW-1185">Reference proteome</keyword>
<dbReference type="InterPro" id="IPR006143">
    <property type="entry name" value="RND_pump_MFP"/>
</dbReference>
<gene>
    <name evidence="8" type="ORF">ABID28_000615</name>
</gene>
<dbReference type="RefSeq" id="WP_354367998.1">
    <property type="nucleotide sequence ID" value="NZ_JBEPLN010000007.1"/>
</dbReference>
<comment type="caution">
    <text evidence="8">The sequence shown here is derived from an EMBL/GenBank/DDBJ whole genome shotgun (WGS) entry which is preliminary data.</text>
</comment>
<evidence type="ECO:0000259" key="5">
    <source>
        <dbReference type="Pfam" id="PF25984"/>
    </source>
</evidence>
<dbReference type="Pfam" id="PF25989">
    <property type="entry name" value="YknX_C"/>
    <property type="match status" value="1"/>
</dbReference>
<dbReference type="InterPro" id="IPR058639">
    <property type="entry name" value="BSH_YknX-like"/>
</dbReference>
<protein>
    <submittedName>
        <fullName evidence="8">HlyD family secretion protein</fullName>
    </submittedName>
</protein>
<accession>A0ABV2JDY8</accession>
<name>A0ABV2JDY8_9STRE</name>